<dbReference type="PANTHER" id="PTHR35134">
    <property type="entry name" value="NUCLEOTIDASE YQFW-RELATED"/>
    <property type="match status" value="1"/>
</dbReference>
<reference evidence="4 5" key="1">
    <citation type="submission" date="2014-09" db="EMBL/GenBank/DDBJ databases">
        <authorList>
            <person name="Urmite Genomes Urmite Genomes"/>
        </authorList>
    </citation>
    <scope>NUCLEOTIDE SEQUENCE [LARGE SCALE GENOMIC DNA]</scope>
    <source>
        <strain evidence="4 5">ES2</strain>
    </source>
</reference>
<dbReference type="InterPro" id="IPR023214">
    <property type="entry name" value="HAD_sf"/>
</dbReference>
<name>A0A098ENV0_9BACL</name>
<evidence type="ECO:0000256" key="3">
    <source>
        <dbReference type="PIRNR" id="PIRNR021362"/>
    </source>
</evidence>
<dbReference type="InterPro" id="IPR009206">
    <property type="entry name" value="Nucleotidase_putative"/>
</dbReference>
<dbReference type="PIRSF" id="PIRSF021362">
    <property type="entry name" value="UCP021362_HAD"/>
    <property type="match status" value="1"/>
</dbReference>
<dbReference type="AlphaFoldDB" id="A0A098ENV0"/>
<accession>A0A098ENV0</accession>
<dbReference type="EC" id="3.1.3.-" evidence="3"/>
<dbReference type="STRING" id="1499687.BN1080_01914"/>
<proteinExistence type="inferred from homology"/>
<evidence type="ECO:0000313" key="4">
    <source>
        <dbReference type="EMBL" id="CEG22976.1"/>
    </source>
</evidence>
<evidence type="ECO:0000313" key="5">
    <source>
        <dbReference type="Proteomes" id="UP000043699"/>
    </source>
</evidence>
<comment type="similarity">
    <text evidence="1 3">Belongs to the 5'(3')-deoxyribonucleotidase family.</text>
</comment>
<dbReference type="PANTHER" id="PTHR35134:SF2">
    <property type="entry name" value="NUCLEOTIDASE YQFW-RELATED"/>
    <property type="match status" value="1"/>
</dbReference>
<keyword evidence="5" id="KW-1185">Reference proteome</keyword>
<gene>
    <name evidence="4" type="ORF">BN1080_01914</name>
</gene>
<dbReference type="GO" id="GO:0016787">
    <property type="term" value="F:hydrolase activity"/>
    <property type="evidence" value="ECO:0007669"/>
    <property type="project" value="UniProtKB-KW"/>
</dbReference>
<dbReference type="RefSeq" id="WP_052651774.1">
    <property type="nucleotide sequence ID" value="NZ_CCXS01000001.1"/>
</dbReference>
<dbReference type="EMBL" id="CCXS01000001">
    <property type="protein sequence ID" value="CEG22976.1"/>
    <property type="molecule type" value="Genomic_DNA"/>
</dbReference>
<dbReference type="OrthoDB" id="2471595at2"/>
<dbReference type="SUPFAM" id="SSF56784">
    <property type="entry name" value="HAD-like"/>
    <property type="match status" value="1"/>
</dbReference>
<organism evidence="4 5">
    <name type="scientific">Planococcus massiliensis</name>
    <dbReference type="NCBI Taxonomy" id="1499687"/>
    <lineage>
        <taxon>Bacteria</taxon>
        <taxon>Bacillati</taxon>
        <taxon>Bacillota</taxon>
        <taxon>Bacilli</taxon>
        <taxon>Bacillales</taxon>
        <taxon>Caryophanaceae</taxon>
        <taxon>Planococcus</taxon>
    </lineage>
</organism>
<dbReference type="InterPro" id="IPR052419">
    <property type="entry name" value="5_3-deoxyribonucleotidase-like"/>
</dbReference>
<dbReference type="Proteomes" id="UP000043699">
    <property type="component" value="Unassembled WGS sequence"/>
</dbReference>
<evidence type="ECO:0000256" key="2">
    <source>
        <dbReference type="ARBA" id="ARBA00022801"/>
    </source>
</evidence>
<dbReference type="InterPro" id="IPR036412">
    <property type="entry name" value="HAD-like_sf"/>
</dbReference>
<dbReference type="Gene3D" id="3.40.50.1000">
    <property type="entry name" value="HAD superfamily/HAD-like"/>
    <property type="match status" value="1"/>
</dbReference>
<keyword evidence="2 3" id="KW-0378">Hydrolase</keyword>
<protein>
    <recommendedName>
        <fullName evidence="3">Nucleotidase</fullName>
        <ecNumber evidence="3">3.1.3.-</ecNumber>
    </recommendedName>
</protein>
<evidence type="ECO:0000256" key="1">
    <source>
        <dbReference type="ARBA" id="ARBA00009589"/>
    </source>
</evidence>
<sequence length="196" mass="22953">MRSRFGIDIDGTVTSPTSLIPHINEAFNSNLTLDDIKEYDLTAALPHLPKGEFFDWFREAEPKIYATSPISENAKNILEKWKEHYELYFISARGENARDVTYDWFAEHAIAYDHIELIGTHKKIETAKRHQVDLFFEDKHDNAVEISEELDIPVILFDTPYNRLPTPKNVVRVFNWLEAEQWVEKEFALQQSIRSK</sequence>